<gene>
    <name evidence="1" type="ORF">DACRYDRAFT_36175</name>
</gene>
<protein>
    <recommendedName>
        <fullName evidence="3">Reverse transcriptase RNase H-like domain-containing protein</fullName>
    </recommendedName>
</protein>
<dbReference type="EMBL" id="JH795867">
    <property type="protein sequence ID" value="EJU00384.1"/>
    <property type="molecule type" value="Genomic_DNA"/>
</dbReference>
<dbReference type="RefSeq" id="XP_040627281.1">
    <property type="nucleotide sequence ID" value="XM_040774405.1"/>
</dbReference>
<reference evidence="1 2" key="1">
    <citation type="journal article" date="2012" name="Science">
        <title>The Paleozoic origin of enzymatic lignin decomposition reconstructed from 31 fungal genomes.</title>
        <authorList>
            <person name="Floudas D."/>
            <person name="Binder M."/>
            <person name="Riley R."/>
            <person name="Barry K."/>
            <person name="Blanchette R.A."/>
            <person name="Henrissat B."/>
            <person name="Martinez A.T."/>
            <person name="Otillar R."/>
            <person name="Spatafora J.W."/>
            <person name="Yadav J.S."/>
            <person name="Aerts A."/>
            <person name="Benoit I."/>
            <person name="Boyd A."/>
            <person name="Carlson A."/>
            <person name="Copeland A."/>
            <person name="Coutinho P.M."/>
            <person name="de Vries R.P."/>
            <person name="Ferreira P."/>
            <person name="Findley K."/>
            <person name="Foster B."/>
            <person name="Gaskell J."/>
            <person name="Glotzer D."/>
            <person name="Gorecki P."/>
            <person name="Heitman J."/>
            <person name="Hesse C."/>
            <person name="Hori C."/>
            <person name="Igarashi K."/>
            <person name="Jurgens J.A."/>
            <person name="Kallen N."/>
            <person name="Kersten P."/>
            <person name="Kohler A."/>
            <person name="Kuees U."/>
            <person name="Kumar T.K.A."/>
            <person name="Kuo A."/>
            <person name="LaButti K."/>
            <person name="Larrondo L.F."/>
            <person name="Lindquist E."/>
            <person name="Ling A."/>
            <person name="Lombard V."/>
            <person name="Lucas S."/>
            <person name="Lundell T."/>
            <person name="Martin R."/>
            <person name="McLaughlin D.J."/>
            <person name="Morgenstern I."/>
            <person name="Morin E."/>
            <person name="Murat C."/>
            <person name="Nagy L.G."/>
            <person name="Nolan M."/>
            <person name="Ohm R.A."/>
            <person name="Patyshakuliyeva A."/>
            <person name="Rokas A."/>
            <person name="Ruiz-Duenas F.J."/>
            <person name="Sabat G."/>
            <person name="Salamov A."/>
            <person name="Samejima M."/>
            <person name="Schmutz J."/>
            <person name="Slot J.C."/>
            <person name="St John F."/>
            <person name="Stenlid J."/>
            <person name="Sun H."/>
            <person name="Sun S."/>
            <person name="Syed K."/>
            <person name="Tsang A."/>
            <person name="Wiebenga A."/>
            <person name="Young D."/>
            <person name="Pisabarro A."/>
            <person name="Eastwood D.C."/>
            <person name="Martin F."/>
            <person name="Cullen D."/>
            <person name="Grigoriev I.V."/>
            <person name="Hibbett D.S."/>
        </authorList>
    </citation>
    <scope>NUCLEOTIDE SEQUENCE [LARGE SCALE GENOMIC DNA]</scope>
    <source>
        <strain evidence="1 2">DJM-731 SS1</strain>
    </source>
</reference>
<feature type="non-terminal residue" evidence="1">
    <location>
        <position position="93"/>
    </location>
</feature>
<evidence type="ECO:0000313" key="1">
    <source>
        <dbReference type="EMBL" id="EJU00384.1"/>
    </source>
</evidence>
<name>M5FVN3_DACPD</name>
<sequence length="93" mass="10287">FGSLAWNNIKSQYSQPKLELYGLYHTLQALQVFLIGAPQFIIKVDVSCIKGMLNNLDQQCAAALNCWVSGIHQFDCDLVHIPAEKHTGPDGLS</sequence>
<evidence type="ECO:0000313" key="2">
    <source>
        <dbReference type="Proteomes" id="UP000030653"/>
    </source>
</evidence>
<dbReference type="HOGENOM" id="CLU_165851_0_0_1"/>
<keyword evidence="2" id="KW-1185">Reference proteome</keyword>
<evidence type="ECO:0008006" key="3">
    <source>
        <dbReference type="Google" id="ProtNLM"/>
    </source>
</evidence>
<proteinExistence type="predicted"/>
<dbReference type="OrthoDB" id="2691655at2759"/>
<dbReference type="Proteomes" id="UP000030653">
    <property type="component" value="Unassembled WGS sequence"/>
</dbReference>
<dbReference type="AlphaFoldDB" id="M5FVN3"/>
<feature type="non-terminal residue" evidence="1">
    <location>
        <position position="1"/>
    </location>
</feature>
<accession>M5FVN3</accession>
<organism evidence="1 2">
    <name type="scientific">Dacryopinax primogenitus (strain DJM 731)</name>
    <name type="common">Brown rot fungus</name>
    <dbReference type="NCBI Taxonomy" id="1858805"/>
    <lineage>
        <taxon>Eukaryota</taxon>
        <taxon>Fungi</taxon>
        <taxon>Dikarya</taxon>
        <taxon>Basidiomycota</taxon>
        <taxon>Agaricomycotina</taxon>
        <taxon>Dacrymycetes</taxon>
        <taxon>Dacrymycetales</taxon>
        <taxon>Dacrymycetaceae</taxon>
        <taxon>Dacryopinax</taxon>
    </lineage>
</organism>
<dbReference type="OMA" id="NDQEDWI"/>
<dbReference type="STRING" id="1858805.M5FVN3"/>
<dbReference type="GeneID" id="63689467"/>